<organism evidence="1 2">
    <name type="scientific">Artomyces pyxidatus</name>
    <dbReference type="NCBI Taxonomy" id="48021"/>
    <lineage>
        <taxon>Eukaryota</taxon>
        <taxon>Fungi</taxon>
        <taxon>Dikarya</taxon>
        <taxon>Basidiomycota</taxon>
        <taxon>Agaricomycotina</taxon>
        <taxon>Agaricomycetes</taxon>
        <taxon>Russulales</taxon>
        <taxon>Auriscalpiaceae</taxon>
        <taxon>Artomyces</taxon>
    </lineage>
</organism>
<proteinExistence type="predicted"/>
<evidence type="ECO:0000313" key="1">
    <source>
        <dbReference type="EMBL" id="KAI0060242.1"/>
    </source>
</evidence>
<gene>
    <name evidence="1" type="ORF">BV25DRAFT_1780405</name>
</gene>
<feature type="non-terminal residue" evidence="1">
    <location>
        <position position="177"/>
    </location>
</feature>
<accession>A0ACB8SVN3</accession>
<protein>
    <submittedName>
        <fullName evidence="1">Uncharacterized protein</fullName>
    </submittedName>
</protein>
<reference evidence="1" key="2">
    <citation type="journal article" date="2022" name="New Phytol.">
        <title>Evolutionary transition to the ectomycorrhizal habit in the genomes of a hyperdiverse lineage of mushroom-forming fungi.</title>
        <authorList>
            <person name="Looney B."/>
            <person name="Miyauchi S."/>
            <person name="Morin E."/>
            <person name="Drula E."/>
            <person name="Courty P.E."/>
            <person name="Kohler A."/>
            <person name="Kuo A."/>
            <person name="LaButti K."/>
            <person name="Pangilinan J."/>
            <person name="Lipzen A."/>
            <person name="Riley R."/>
            <person name="Andreopoulos W."/>
            <person name="He G."/>
            <person name="Johnson J."/>
            <person name="Nolan M."/>
            <person name="Tritt A."/>
            <person name="Barry K.W."/>
            <person name="Grigoriev I.V."/>
            <person name="Nagy L.G."/>
            <person name="Hibbett D."/>
            <person name="Henrissat B."/>
            <person name="Matheny P.B."/>
            <person name="Labbe J."/>
            <person name="Martin F.M."/>
        </authorList>
    </citation>
    <scope>NUCLEOTIDE SEQUENCE</scope>
    <source>
        <strain evidence="1">HHB10654</strain>
    </source>
</reference>
<sequence>HKTAGRSAVPIFFTLIERWPTPAALSQADPEALKDCIRSLGLQSTRSKRLIDLSRAYLQYPPVEPQPIQSKYYTSPSAPAAQYSRNHTIGLARQKISYPVATAVSHLPGSGPYAMDSYRIYCGGAEEWKKVMPNDKELIRYLKWRWAVAGMQWSPVSGVIGPAAEDYLELLIEELMS</sequence>
<evidence type="ECO:0000313" key="2">
    <source>
        <dbReference type="Proteomes" id="UP000814140"/>
    </source>
</evidence>
<dbReference type="EMBL" id="MU277220">
    <property type="protein sequence ID" value="KAI0060242.1"/>
    <property type="molecule type" value="Genomic_DNA"/>
</dbReference>
<keyword evidence="2" id="KW-1185">Reference proteome</keyword>
<name>A0ACB8SVN3_9AGAM</name>
<dbReference type="Proteomes" id="UP000814140">
    <property type="component" value="Unassembled WGS sequence"/>
</dbReference>
<feature type="non-terminal residue" evidence="1">
    <location>
        <position position="1"/>
    </location>
</feature>
<comment type="caution">
    <text evidence="1">The sequence shown here is derived from an EMBL/GenBank/DDBJ whole genome shotgun (WGS) entry which is preliminary data.</text>
</comment>
<reference evidence="1" key="1">
    <citation type="submission" date="2021-03" db="EMBL/GenBank/DDBJ databases">
        <authorList>
            <consortium name="DOE Joint Genome Institute"/>
            <person name="Ahrendt S."/>
            <person name="Looney B.P."/>
            <person name="Miyauchi S."/>
            <person name="Morin E."/>
            <person name="Drula E."/>
            <person name="Courty P.E."/>
            <person name="Chicoki N."/>
            <person name="Fauchery L."/>
            <person name="Kohler A."/>
            <person name="Kuo A."/>
            <person name="Labutti K."/>
            <person name="Pangilinan J."/>
            <person name="Lipzen A."/>
            <person name="Riley R."/>
            <person name="Andreopoulos W."/>
            <person name="He G."/>
            <person name="Johnson J."/>
            <person name="Barry K.W."/>
            <person name="Grigoriev I.V."/>
            <person name="Nagy L."/>
            <person name="Hibbett D."/>
            <person name="Henrissat B."/>
            <person name="Matheny P.B."/>
            <person name="Labbe J."/>
            <person name="Martin F."/>
        </authorList>
    </citation>
    <scope>NUCLEOTIDE SEQUENCE</scope>
    <source>
        <strain evidence="1">HHB10654</strain>
    </source>
</reference>